<evidence type="ECO:0000313" key="2">
    <source>
        <dbReference type="EMBL" id="MTV32180.1"/>
    </source>
</evidence>
<dbReference type="InterPro" id="IPR009333">
    <property type="entry name" value="DUF992"/>
</dbReference>
<feature type="signal peptide" evidence="1">
    <location>
        <begin position="1"/>
        <end position="21"/>
    </location>
</feature>
<dbReference type="Proteomes" id="UP000439113">
    <property type="component" value="Unassembled WGS sequence"/>
</dbReference>
<evidence type="ECO:0000313" key="3">
    <source>
        <dbReference type="Proteomes" id="UP000439113"/>
    </source>
</evidence>
<gene>
    <name evidence="2" type="ORF">GJ654_14415</name>
</gene>
<proteinExistence type="predicted"/>
<dbReference type="EMBL" id="WNKS01000014">
    <property type="protein sequence ID" value="MTV32180.1"/>
    <property type="molecule type" value="Genomic_DNA"/>
</dbReference>
<organism evidence="2 3">
    <name type="scientific">Rhodoblastus acidophilus</name>
    <name type="common">Rhodopseudomonas acidophila</name>
    <dbReference type="NCBI Taxonomy" id="1074"/>
    <lineage>
        <taxon>Bacteria</taxon>
        <taxon>Pseudomonadati</taxon>
        <taxon>Pseudomonadota</taxon>
        <taxon>Alphaproteobacteria</taxon>
        <taxon>Hyphomicrobiales</taxon>
        <taxon>Rhodoblastaceae</taxon>
        <taxon>Rhodoblastus</taxon>
    </lineage>
</organism>
<comment type="caution">
    <text evidence="2">The sequence shown here is derived from an EMBL/GenBank/DDBJ whole genome shotgun (WGS) entry which is preliminary data.</text>
</comment>
<dbReference type="OrthoDB" id="7362478at2"/>
<dbReference type="AlphaFoldDB" id="A0A6N8DNQ3"/>
<evidence type="ECO:0000256" key="1">
    <source>
        <dbReference type="SAM" id="SignalP"/>
    </source>
</evidence>
<dbReference type="RefSeq" id="WP_155446871.1">
    <property type="nucleotide sequence ID" value="NZ_JAOQNR010000011.1"/>
</dbReference>
<reference evidence="2 3" key="1">
    <citation type="submission" date="2019-11" db="EMBL/GenBank/DDBJ databases">
        <title>Whole-genome sequence of a Rhodoblastus acidophilus DSM 142.</title>
        <authorList>
            <person name="Kyndt J.A."/>
            <person name="Meyer T.E."/>
        </authorList>
    </citation>
    <scope>NUCLEOTIDE SEQUENCE [LARGE SCALE GENOMIC DNA]</scope>
    <source>
        <strain evidence="2 3">DSM 142</strain>
    </source>
</reference>
<feature type="chain" id="PRO_5027058903" evidence="1">
    <location>
        <begin position="22"/>
        <end position="168"/>
    </location>
</feature>
<protein>
    <submittedName>
        <fullName evidence="2">DUF992 domain-containing protein</fullName>
    </submittedName>
</protein>
<accession>A0A6N8DNQ3</accession>
<name>A0A6N8DNQ3_RHOAC</name>
<sequence>MKTLRFALVCAAALAAQPTLAAPIEAGALMCEVSASIAMIVMQRQDMRCTFLPANGGPEVFYKGRIDAYGIALGAVARGKLAWAVLAPSTSVPPGALAGSYSGLGAQASAGGGVGVNILTGDNDSSFTLQPIAVEGHVGVNVAAGVSRVTLRAAPETRPRRFWDRWDD</sequence>
<dbReference type="Pfam" id="PF06186">
    <property type="entry name" value="DUF992"/>
    <property type="match status" value="1"/>
</dbReference>
<keyword evidence="1" id="KW-0732">Signal</keyword>